<sequence>MIDRHDSAPASQRSPGPILAIYQLRDERAKINDGLPRMAVLRYFDFFASSPTVYSTWFGVVLSVRDLLHLFGFRGGNEIAFLVERSYYHPFCGIIGVIGQAKVRRGRNWQTNKPFAG</sequence>
<gene>
    <name evidence="1" type="ORF">M419DRAFT_124104</name>
</gene>
<evidence type="ECO:0000313" key="1">
    <source>
        <dbReference type="EMBL" id="ETS00145.1"/>
    </source>
</evidence>
<protein>
    <submittedName>
        <fullName evidence="1">Uncharacterized protein</fullName>
    </submittedName>
</protein>
<organism evidence="1 2">
    <name type="scientific">Hypocrea jecorina (strain ATCC 56765 / BCRC 32924 / NRRL 11460 / Rut C-30)</name>
    <name type="common">Trichoderma reesei</name>
    <dbReference type="NCBI Taxonomy" id="1344414"/>
    <lineage>
        <taxon>Eukaryota</taxon>
        <taxon>Fungi</taxon>
        <taxon>Dikarya</taxon>
        <taxon>Ascomycota</taxon>
        <taxon>Pezizomycotina</taxon>
        <taxon>Sordariomycetes</taxon>
        <taxon>Hypocreomycetidae</taxon>
        <taxon>Hypocreales</taxon>
        <taxon>Hypocreaceae</taxon>
        <taxon>Trichoderma</taxon>
    </lineage>
</organism>
<dbReference type="EMBL" id="KI911153">
    <property type="protein sequence ID" value="ETS00145.1"/>
    <property type="molecule type" value="Genomic_DNA"/>
</dbReference>
<proteinExistence type="predicted"/>
<dbReference type="HOGENOM" id="CLU_2090650_0_0_1"/>
<dbReference type="KEGG" id="trr:M419DRAFT_124104"/>
<dbReference type="AlphaFoldDB" id="A0A024S442"/>
<name>A0A024S442_HYPJR</name>
<feature type="non-terminal residue" evidence="1">
    <location>
        <position position="117"/>
    </location>
</feature>
<dbReference type="Proteomes" id="UP000024376">
    <property type="component" value="Unassembled WGS sequence"/>
</dbReference>
<evidence type="ECO:0000313" key="2">
    <source>
        <dbReference type="Proteomes" id="UP000024376"/>
    </source>
</evidence>
<accession>A0A024S442</accession>
<reference evidence="2" key="1">
    <citation type="journal article" date="2013" name="Ind. Biotechnol.">
        <title>Comparative genomics analysis of Trichoderma reesei strains.</title>
        <authorList>
            <person name="Koike H."/>
            <person name="Aerts A."/>
            <person name="LaButti K."/>
            <person name="Grigoriev I.V."/>
            <person name="Baker S.E."/>
        </authorList>
    </citation>
    <scope>NUCLEOTIDE SEQUENCE [LARGE SCALE GENOMIC DNA]</scope>
    <source>
        <strain evidence="2">ATCC 56765 / BCRC 32924 / NRRL 11460 / Rut C-30</strain>
    </source>
</reference>